<dbReference type="PANTHER" id="PTHR30055:SF234">
    <property type="entry name" value="HTH-TYPE TRANSCRIPTIONAL REGULATOR BETI"/>
    <property type="match status" value="1"/>
</dbReference>
<dbReference type="SUPFAM" id="SSF48498">
    <property type="entry name" value="Tetracyclin repressor-like, C-terminal domain"/>
    <property type="match status" value="1"/>
</dbReference>
<protein>
    <submittedName>
        <fullName evidence="6">TetR/AcrR family transcriptional regulator</fullName>
    </submittedName>
</protein>
<keyword evidence="3" id="KW-0804">Transcription</keyword>
<proteinExistence type="predicted"/>
<gene>
    <name evidence="6" type="ORF">VZC37_06560</name>
</gene>
<dbReference type="InterPro" id="IPR009057">
    <property type="entry name" value="Homeodomain-like_sf"/>
</dbReference>
<name>A0ABU7MA86_9ACTN</name>
<dbReference type="EMBL" id="JAZDUF010000001">
    <property type="protein sequence ID" value="MEE3849986.1"/>
    <property type="molecule type" value="Genomic_DNA"/>
</dbReference>
<dbReference type="PANTHER" id="PTHR30055">
    <property type="entry name" value="HTH-TYPE TRANSCRIPTIONAL REGULATOR RUTR"/>
    <property type="match status" value="1"/>
</dbReference>
<dbReference type="SUPFAM" id="SSF46689">
    <property type="entry name" value="Homeodomain-like"/>
    <property type="match status" value="1"/>
</dbReference>
<evidence type="ECO:0000256" key="3">
    <source>
        <dbReference type="ARBA" id="ARBA00023163"/>
    </source>
</evidence>
<dbReference type="InterPro" id="IPR036271">
    <property type="entry name" value="Tet_transcr_reg_TetR-rel_C_sf"/>
</dbReference>
<dbReference type="PROSITE" id="PS50977">
    <property type="entry name" value="HTH_TETR_2"/>
    <property type="match status" value="1"/>
</dbReference>
<keyword evidence="2 4" id="KW-0238">DNA-binding</keyword>
<evidence type="ECO:0000313" key="7">
    <source>
        <dbReference type="Proteomes" id="UP001347146"/>
    </source>
</evidence>
<evidence type="ECO:0000256" key="1">
    <source>
        <dbReference type="ARBA" id="ARBA00023015"/>
    </source>
</evidence>
<dbReference type="InterPro" id="IPR050109">
    <property type="entry name" value="HTH-type_TetR-like_transc_reg"/>
</dbReference>
<evidence type="ECO:0000259" key="5">
    <source>
        <dbReference type="PROSITE" id="PS50977"/>
    </source>
</evidence>
<feature type="DNA-binding region" description="H-T-H motif" evidence="4">
    <location>
        <begin position="24"/>
        <end position="43"/>
    </location>
</feature>
<feature type="domain" description="HTH tetR-type" evidence="5">
    <location>
        <begin position="3"/>
        <end position="61"/>
    </location>
</feature>
<dbReference type="Proteomes" id="UP001347146">
    <property type="component" value="Unassembled WGS sequence"/>
</dbReference>
<dbReference type="RefSeq" id="WP_330431587.1">
    <property type="nucleotide sequence ID" value="NZ_JAZDUF010000001.1"/>
</dbReference>
<evidence type="ECO:0000256" key="4">
    <source>
        <dbReference type="PROSITE-ProRule" id="PRU00335"/>
    </source>
</evidence>
<evidence type="ECO:0000313" key="6">
    <source>
        <dbReference type="EMBL" id="MEE3849986.1"/>
    </source>
</evidence>
<organism evidence="6 7">
    <name type="scientific">Gordonia sesuvii</name>
    <dbReference type="NCBI Taxonomy" id="3116777"/>
    <lineage>
        <taxon>Bacteria</taxon>
        <taxon>Bacillati</taxon>
        <taxon>Actinomycetota</taxon>
        <taxon>Actinomycetes</taxon>
        <taxon>Mycobacteriales</taxon>
        <taxon>Gordoniaceae</taxon>
        <taxon>Gordonia</taxon>
    </lineage>
</organism>
<dbReference type="Gene3D" id="1.10.357.10">
    <property type="entry name" value="Tetracycline Repressor, domain 2"/>
    <property type="match status" value="1"/>
</dbReference>
<sequence>MSSESRTRILSGALDLLREGQSISLESAAQRAGLTKPGLMYHFRTKEALMVALVDHVIDRWERELSAAAGAPAAEVSAVERIRAYAEFSLTADFDESDVVMLADPRLRATLSARWEERIAPLVAIPADVPSGMRGRLLAVRLLADGVWVASATDVLDPDAADRELVRGVVDDLLGGSE</sequence>
<evidence type="ECO:0000256" key="2">
    <source>
        <dbReference type="ARBA" id="ARBA00023125"/>
    </source>
</evidence>
<accession>A0ABU7MA86</accession>
<dbReference type="InterPro" id="IPR001647">
    <property type="entry name" value="HTH_TetR"/>
</dbReference>
<comment type="caution">
    <text evidence="6">The sequence shown here is derived from an EMBL/GenBank/DDBJ whole genome shotgun (WGS) entry which is preliminary data.</text>
</comment>
<keyword evidence="7" id="KW-1185">Reference proteome</keyword>
<keyword evidence="1" id="KW-0805">Transcription regulation</keyword>
<reference evidence="6 7" key="1">
    <citation type="submission" date="2024-01" db="EMBL/GenBank/DDBJ databases">
        <title>Draft genome sequence of Gordonia sp. LSe1-13.</title>
        <authorList>
            <person name="Suphannarot A."/>
            <person name="Mingma R."/>
        </authorList>
    </citation>
    <scope>NUCLEOTIDE SEQUENCE [LARGE SCALE GENOMIC DNA]</scope>
    <source>
        <strain evidence="6 7">LSe1-13</strain>
    </source>
</reference>